<keyword evidence="2" id="KW-1185">Reference proteome</keyword>
<name>A0AA88GM49_NAELO</name>
<proteinExistence type="predicted"/>
<dbReference type="EMBL" id="PYSW02000026">
    <property type="protein sequence ID" value="KAG2381656.1"/>
    <property type="molecule type" value="Genomic_DNA"/>
</dbReference>
<evidence type="ECO:0000313" key="1">
    <source>
        <dbReference type="EMBL" id="KAG2381656.1"/>
    </source>
</evidence>
<accession>A0AA88GM49</accession>
<organism evidence="1 2">
    <name type="scientific">Naegleria lovaniensis</name>
    <name type="common">Amoeba</name>
    <dbReference type="NCBI Taxonomy" id="51637"/>
    <lineage>
        <taxon>Eukaryota</taxon>
        <taxon>Discoba</taxon>
        <taxon>Heterolobosea</taxon>
        <taxon>Tetramitia</taxon>
        <taxon>Eutetramitia</taxon>
        <taxon>Vahlkampfiidae</taxon>
        <taxon>Naegleria</taxon>
    </lineage>
</organism>
<protein>
    <submittedName>
        <fullName evidence="1">Uncharacterized protein</fullName>
    </submittedName>
</protein>
<dbReference type="AlphaFoldDB" id="A0AA88GM49"/>
<evidence type="ECO:0000313" key="2">
    <source>
        <dbReference type="Proteomes" id="UP000816034"/>
    </source>
</evidence>
<comment type="caution">
    <text evidence="1">The sequence shown here is derived from an EMBL/GenBank/DDBJ whole genome shotgun (WGS) entry which is preliminary data.</text>
</comment>
<dbReference type="RefSeq" id="XP_044547336.1">
    <property type="nucleotide sequence ID" value="XM_044695858.1"/>
</dbReference>
<gene>
    <name evidence="1" type="ORF">C9374_006040</name>
</gene>
<reference evidence="1 2" key="1">
    <citation type="journal article" date="2018" name="BMC Genomics">
        <title>The genome of Naegleria lovaniensis, the basis for a comparative approach to unravel pathogenicity factors of the human pathogenic amoeba N. fowleri.</title>
        <authorList>
            <person name="Liechti N."/>
            <person name="Schurch N."/>
            <person name="Bruggmann R."/>
            <person name="Wittwer M."/>
        </authorList>
    </citation>
    <scope>NUCLEOTIDE SEQUENCE [LARGE SCALE GENOMIC DNA]</scope>
    <source>
        <strain evidence="1 2">ATCC 30569</strain>
    </source>
</reference>
<sequence>MAKARRVFRYAFILSCLVFLFWFASAYYEVKQLFQPDYNLVIDNKFYPSQIVTKGQFPTILAKNHPTLKVSEPIWSNNVRESLQHFIFDFKLDIVDRDTVLKYYLTNIEILFMNNGPCFLTHTVKRSLYVSKTMVYADPIKVELPFHSENPMCHSFKEFPSKLKFRIDIYDDTISRNGISYFYEMPLWANHFMGTFSSDLALLGWEPIRMTMMGVSGWGKSTFINELGEFTSIYPSMNRIKLVSDAGAQRKKDHSTLAVHRYSLWESGKFADIPLCLEVQDPPGHDTGAIDKVLNMLSIWQNKRLQWEMIL</sequence>
<dbReference type="GeneID" id="68098495"/>
<dbReference type="Proteomes" id="UP000816034">
    <property type="component" value="Unassembled WGS sequence"/>
</dbReference>